<evidence type="ECO:0000256" key="1">
    <source>
        <dbReference type="SAM" id="MobiDB-lite"/>
    </source>
</evidence>
<evidence type="ECO:0000313" key="2">
    <source>
        <dbReference type="EMBL" id="KAA0166094.1"/>
    </source>
</evidence>
<name>A0A5A8DN12_CAFRO</name>
<accession>A0A5A8DN12</accession>
<feature type="compositionally biased region" description="Polar residues" evidence="1">
    <location>
        <begin position="121"/>
        <end position="146"/>
    </location>
</feature>
<organism evidence="2 3">
    <name type="scientific">Cafeteria roenbergensis</name>
    <name type="common">Marine flagellate</name>
    <dbReference type="NCBI Taxonomy" id="33653"/>
    <lineage>
        <taxon>Eukaryota</taxon>
        <taxon>Sar</taxon>
        <taxon>Stramenopiles</taxon>
        <taxon>Bigyra</taxon>
        <taxon>Opalozoa</taxon>
        <taxon>Bicosoecida</taxon>
        <taxon>Cafeteriaceae</taxon>
        <taxon>Cafeteria</taxon>
    </lineage>
</organism>
<feature type="compositionally biased region" description="Low complexity" evidence="1">
    <location>
        <begin position="182"/>
        <end position="197"/>
    </location>
</feature>
<evidence type="ECO:0000313" key="3">
    <source>
        <dbReference type="Proteomes" id="UP000324907"/>
    </source>
</evidence>
<proteinExistence type="predicted"/>
<feature type="region of interest" description="Disordered" evidence="1">
    <location>
        <begin position="121"/>
        <end position="225"/>
    </location>
</feature>
<reference evidence="2 3" key="1">
    <citation type="submission" date="2019-07" db="EMBL/GenBank/DDBJ databases">
        <title>Genomes of Cafeteria roenbergensis.</title>
        <authorList>
            <person name="Fischer M.G."/>
            <person name="Hackl T."/>
            <person name="Roman M."/>
        </authorList>
    </citation>
    <scope>NUCLEOTIDE SEQUENCE [LARGE SCALE GENOMIC DNA]</scope>
    <source>
        <strain evidence="2 3">RCC970-E3</strain>
    </source>
</reference>
<dbReference type="Proteomes" id="UP000324907">
    <property type="component" value="Unassembled WGS sequence"/>
</dbReference>
<protein>
    <submittedName>
        <fullName evidence="2">Uncharacterized protein</fullName>
    </submittedName>
</protein>
<gene>
    <name evidence="2" type="ORF">FNF28_03262</name>
</gene>
<dbReference type="AlphaFoldDB" id="A0A5A8DN12"/>
<dbReference type="EMBL" id="VLTL01000042">
    <property type="protein sequence ID" value="KAA0166094.1"/>
    <property type="molecule type" value="Genomic_DNA"/>
</dbReference>
<feature type="region of interest" description="Disordered" evidence="1">
    <location>
        <begin position="65"/>
        <end position="98"/>
    </location>
</feature>
<comment type="caution">
    <text evidence="2">The sequence shown here is derived from an EMBL/GenBank/DDBJ whole genome shotgun (WGS) entry which is preliminary data.</text>
</comment>
<sequence>MVTRQEVVDVYIFKPDKPPSRPKRGYVPGDPTVKDVSIIAPKPERRADVLAAYLNRTIAFSFSSDDIKNRKRVQSKRDAEVATSGGPAKAPHRPTMRHGLQPAEYNQLAKRYAEAVAGSIGSSDFSWSNHDQSKGGSSRSRSTPHTSKAGVDRMPPSATDAAHLGMGTSAAVLNAATSSSDPAAQERAACAAPAPGCAEKRSRDDGEQPGNDASSAAEPTAKRRA</sequence>